<keyword evidence="4" id="KW-1185">Reference proteome</keyword>
<dbReference type="EMBL" id="JAVLET010000001">
    <property type="protein sequence ID" value="KAL0475746.1"/>
    <property type="molecule type" value="Genomic_DNA"/>
</dbReference>
<keyword evidence="2" id="KW-0732">Signal</keyword>
<evidence type="ECO:0000313" key="3">
    <source>
        <dbReference type="EMBL" id="KAL0475746.1"/>
    </source>
</evidence>
<organism evidence="3 4">
    <name type="scientific">Neurospora intermedia</name>
    <dbReference type="NCBI Taxonomy" id="5142"/>
    <lineage>
        <taxon>Eukaryota</taxon>
        <taxon>Fungi</taxon>
        <taxon>Dikarya</taxon>
        <taxon>Ascomycota</taxon>
        <taxon>Pezizomycotina</taxon>
        <taxon>Sordariomycetes</taxon>
        <taxon>Sordariomycetidae</taxon>
        <taxon>Sordariales</taxon>
        <taxon>Sordariaceae</taxon>
        <taxon>Neurospora</taxon>
    </lineage>
</organism>
<evidence type="ECO:0000313" key="4">
    <source>
        <dbReference type="Proteomes" id="UP001451303"/>
    </source>
</evidence>
<reference evidence="3 4" key="1">
    <citation type="submission" date="2023-09" db="EMBL/GenBank/DDBJ databases">
        <title>Multi-omics analysis of a traditional fermented food reveals byproduct-associated fungal strains for waste-to-food upcycling.</title>
        <authorList>
            <consortium name="Lawrence Berkeley National Laboratory"/>
            <person name="Rekdal V.M."/>
            <person name="Villalobos-Escobedo J.M."/>
            <person name="Rodriguez-Valeron N."/>
            <person name="Garcia M.O."/>
            <person name="Vasquez D.P."/>
            <person name="Damayanti I."/>
            <person name="Sorensen P.M."/>
            <person name="Baidoo E.E."/>
            <person name="De Carvalho A.C."/>
            <person name="Riley R."/>
            <person name="Lipzen A."/>
            <person name="He G."/>
            <person name="Yan M."/>
            <person name="Haridas S."/>
            <person name="Daum C."/>
            <person name="Yoshinaga Y."/>
            <person name="Ng V."/>
            <person name="Grigoriev I.V."/>
            <person name="Munk R."/>
            <person name="Nuraida L."/>
            <person name="Wijaya C.H."/>
            <person name="Morales P.-C."/>
            <person name="Keasling J.D."/>
        </authorList>
    </citation>
    <scope>NUCLEOTIDE SEQUENCE [LARGE SCALE GENOMIC DNA]</scope>
    <source>
        <strain evidence="3 4">FGSC 2613</strain>
    </source>
</reference>
<feature type="chain" id="PRO_5045987997" evidence="2">
    <location>
        <begin position="19"/>
        <end position="207"/>
    </location>
</feature>
<feature type="compositionally biased region" description="Low complexity" evidence="1">
    <location>
        <begin position="147"/>
        <end position="161"/>
    </location>
</feature>
<feature type="compositionally biased region" description="Polar residues" evidence="1">
    <location>
        <begin position="171"/>
        <end position="181"/>
    </location>
</feature>
<feature type="signal peptide" evidence="2">
    <location>
        <begin position="1"/>
        <end position="18"/>
    </location>
</feature>
<feature type="region of interest" description="Disordered" evidence="1">
    <location>
        <begin position="147"/>
        <end position="181"/>
    </location>
</feature>
<comment type="caution">
    <text evidence="3">The sequence shown here is derived from an EMBL/GenBank/DDBJ whole genome shotgun (WGS) entry which is preliminary data.</text>
</comment>
<name>A0ABR3DV30_NEUIN</name>
<sequence>MRFTPLILSGLFALTASAQNATTSALYPVNSEQAAITKCIEACDAGDVSCTSKCIAVPNPSDSDVNATNDCVTACPKGSGTDADNAAYQSCVEGCISQHYFTATTGAAGVVVANPTGTALTDSGTTGVTRTNVVVVSTMVSGSFTTTVTSTSAAAEPTETSGSDDDDNKGDTSTALVESTRSAGGAAGRAGAVGAVGGFLWAVAALL</sequence>
<dbReference type="Proteomes" id="UP001451303">
    <property type="component" value="Unassembled WGS sequence"/>
</dbReference>
<evidence type="ECO:0000256" key="2">
    <source>
        <dbReference type="SAM" id="SignalP"/>
    </source>
</evidence>
<evidence type="ECO:0000256" key="1">
    <source>
        <dbReference type="SAM" id="MobiDB-lite"/>
    </source>
</evidence>
<protein>
    <submittedName>
        <fullName evidence="3">Uncharacterized protein</fullName>
    </submittedName>
</protein>
<gene>
    <name evidence="3" type="ORF">QR685DRAFT_513605</name>
</gene>
<accession>A0ABR3DV30</accession>
<proteinExistence type="predicted"/>